<evidence type="ECO:0000313" key="3">
    <source>
        <dbReference type="Proteomes" id="UP000654075"/>
    </source>
</evidence>
<dbReference type="AlphaFoldDB" id="A0A813HN94"/>
<comment type="caution">
    <text evidence="2">The sequence shown here is derived from an EMBL/GenBank/DDBJ whole genome shotgun (WGS) entry which is preliminary data.</text>
</comment>
<proteinExistence type="inferred from homology"/>
<name>A0A813HN94_POLGL</name>
<organism evidence="2 3">
    <name type="scientific">Polarella glacialis</name>
    <name type="common">Dinoflagellate</name>
    <dbReference type="NCBI Taxonomy" id="89957"/>
    <lineage>
        <taxon>Eukaryota</taxon>
        <taxon>Sar</taxon>
        <taxon>Alveolata</taxon>
        <taxon>Dinophyceae</taxon>
        <taxon>Suessiales</taxon>
        <taxon>Suessiaceae</taxon>
        <taxon>Polarella</taxon>
    </lineage>
</organism>
<dbReference type="Pfam" id="PF01042">
    <property type="entry name" value="Ribonuc_L-PSP"/>
    <property type="match status" value="2"/>
</dbReference>
<sequence length="303" mass="31558">AYAEFWPKDPPTRVAVQVGALAGNSSVEIQCTAMLPGFEREVVTVPGLPALKGFPLSFAVRGDGMIYASGSQGIDFKTMKLVPGGAGPETKRTMENLKNILEAAGTSLENAVVCELSLRDMAADFKAANEAYQAFFSKGNFPARIAVQVAALAGGAAVEVRCTAAESASGRKVVKVPQLPETNFPLSSAIVAKDTVYASGMLGVDMKAGTLVPGGIANETRQALENLQDVLEAAGAEMKDVTICEVSLRDMKDFKGLNAIYASFWPEDPPARVAVQVGALALGASVEIKCTAVLGSSSQAIVV</sequence>
<dbReference type="EMBL" id="CAJNNV010032324">
    <property type="protein sequence ID" value="CAE8639623.1"/>
    <property type="molecule type" value="Genomic_DNA"/>
</dbReference>
<dbReference type="CDD" id="cd00448">
    <property type="entry name" value="YjgF_YER057c_UK114_family"/>
    <property type="match status" value="3"/>
</dbReference>
<dbReference type="OrthoDB" id="309640at2759"/>
<accession>A0A813HN94</accession>
<dbReference type="GO" id="GO:0005829">
    <property type="term" value="C:cytosol"/>
    <property type="evidence" value="ECO:0007669"/>
    <property type="project" value="TreeGrafter"/>
</dbReference>
<dbReference type="Proteomes" id="UP000654075">
    <property type="component" value="Unassembled WGS sequence"/>
</dbReference>
<dbReference type="SUPFAM" id="SSF55298">
    <property type="entry name" value="YjgF-like"/>
    <property type="match status" value="3"/>
</dbReference>
<dbReference type="PROSITE" id="PS01094">
    <property type="entry name" value="UPF0076"/>
    <property type="match status" value="2"/>
</dbReference>
<evidence type="ECO:0000256" key="1">
    <source>
        <dbReference type="ARBA" id="ARBA00010552"/>
    </source>
</evidence>
<dbReference type="PANTHER" id="PTHR11803:SF39">
    <property type="entry name" value="2-IMINOBUTANOATE_2-IMINOPROPANOATE DEAMINASE"/>
    <property type="match status" value="1"/>
</dbReference>
<dbReference type="GO" id="GO:0005739">
    <property type="term" value="C:mitochondrion"/>
    <property type="evidence" value="ECO:0007669"/>
    <property type="project" value="TreeGrafter"/>
</dbReference>
<dbReference type="PANTHER" id="PTHR11803">
    <property type="entry name" value="2-IMINOBUTANOATE/2-IMINOPROPANOATE DEAMINASE RIDA"/>
    <property type="match status" value="1"/>
</dbReference>
<dbReference type="Gene3D" id="3.30.1330.40">
    <property type="entry name" value="RutC-like"/>
    <property type="match status" value="3"/>
</dbReference>
<feature type="non-terminal residue" evidence="2">
    <location>
        <position position="303"/>
    </location>
</feature>
<dbReference type="FunFam" id="3.30.1330.40:FF:000001">
    <property type="entry name" value="L-PSP family endoribonuclease"/>
    <property type="match status" value="1"/>
</dbReference>
<dbReference type="InterPro" id="IPR035959">
    <property type="entry name" value="RutC-like_sf"/>
</dbReference>
<gene>
    <name evidence="2" type="ORF">PGLA1383_LOCUS54648</name>
</gene>
<dbReference type="GO" id="GO:0019239">
    <property type="term" value="F:deaminase activity"/>
    <property type="evidence" value="ECO:0007669"/>
    <property type="project" value="TreeGrafter"/>
</dbReference>
<protein>
    <submittedName>
        <fullName evidence="2">Uncharacterized protein</fullName>
    </submittedName>
</protein>
<evidence type="ECO:0000313" key="2">
    <source>
        <dbReference type="EMBL" id="CAE8639623.1"/>
    </source>
</evidence>
<reference evidence="2" key="1">
    <citation type="submission" date="2021-02" db="EMBL/GenBank/DDBJ databases">
        <authorList>
            <person name="Dougan E. K."/>
            <person name="Rhodes N."/>
            <person name="Thang M."/>
            <person name="Chan C."/>
        </authorList>
    </citation>
    <scope>NUCLEOTIDE SEQUENCE</scope>
</reference>
<dbReference type="InterPro" id="IPR006175">
    <property type="entry name" value="YjgF/YER057c/UK114"/>
</dbReference>
<comment type="similarity">
    <text evidence="1">Belongs to the RutC family.</text>
</comment>
<dbReference type="InterPro" id="IPR019897">
    <property type="entry name" value="RidA_CS"/>
</dbReference>
<keyword evidence="3" id="KW-1185">Reference proteome</keyword>